<dbReference type="Proteomes" id="UP000476176">
    <property type="component" value="Unassembled WGS sequence"/>
</dbReference>
<dbReference type="Proteomes" id="UP000460718">
    <property type="component" value="Unassembled WGS sequence"/>
</dbReference>
<proteinExistence type="predicted"/>
<feature type="signal peptide" evidence="1">
    <location>
        <begin position="1"/>
        <end position="23"/>
    </location>
</feature>
<dbReference type="EMBL" id="QXGE01000792">
    <property type="protein sequence ID" value="KAE9303661.1"/>
    <property type="molecule type" value="Genomic_DNA"/>
</dbReference>
<dbReference type="EMBL" id="QXFW01000509">
    <property type="protein sequence ID" value="KAE9010159.1"/>
    <property type="molecule type" value="Genomic_DNA"/>
</dbReference>
<evidence type="ECO:0000313" key="6">
    <source>
        <dbReference type="EMBL" id="KAE9141462.1"/>
    </source>
</evidence>
<evidence type="ECO:0000313" key="8">
    <source>
        <dbReference type="EMBL" id="KAE9233209.1"/>
    </source>
</evidence>
<dbReference type="Proteomes" id="UP000441208">
    <property type="component" value="Unassembled WGS sequence"/>
</dbReference>
<evidence type="ECO:0000313" key="18">
    <source>
        <dbReference type="Proteomes" id="UP000476176"/>
    </source>
</evidence>
<dbReference type="Proteomes" id="UP000437068">
    <property type="component" value="Unassembled WGS sequence"/>
</dbReference>
<evidence type="ECO:0000313" key="10">
    <source>
        <dbReference type="EMBL" id="KAE9303661.1"/>
    </source>
</evidence>
<dbReference type="Proteomes" id="UP000440367">
    <property type="component" value="Unassembled WGS sequence"/>
</dbReference>
<organism evidence="10 13">
    <name type="scientific">Phytophthora fragariae</name>
    <dbReference type="NCBI Taxonomy" id="53985"/>
    <lineage>
        <taxon>Eukaryota</taxon>
        <taxon>Sar</taxon>
        <taxon>Stramenopiles</taxon>
        <taxon>Oomycota</taxon>
        <taxon>Peronosporomycetes</taxon>
        <taxon>Peronosporales</taxon>
        <taxon>Peronosporaceae</taxon>
        <taxon>Phytophthora</taxon>
    </lineage>
</organism>
<dbReference type="Proteomes" id="UP000429523">
    <property type="component" value="Unassembled WGS sequence"/>
</dbReference>
<evidence type="ECO:0000313" key="12">
    <source>
        <dbReference type="Proteomes" id="UP000433483"/>
    </source>
</evidence>
<dbReference type="EMBL" id="QXGC01000484">
    <property type="protein sequence ID" value="KAE9233209.1"/>
    <property type="molecule type" value="Genomic_DNA"/>
</dbReference>
<evidence type="ECO:0000256" key="1">
    <source>
        <dbReference type="SAM" id="SignalP"/>
    </source>
</evidence>
<dbReference type="EMBL" id="QXGD01000102">
    <property type="protein sequence ID" value="KAE9252971.1"/>
    <property type="molecule type" value="Genomic_DNA"/>
</dbReference>
<dbReference type="Proteomes" id="UP000433483">
    <property type="component" value="Unassembled WGS sequence"/>
</dbReference>
<dbReference type="EMBL" id="QXGB01000539">
    <property type="protein sequence ID" value="KAE9211376.1"/>
    <property type="molecule type" value="Genomic_DNA"/>
</dbReference>
<evidence type="ECO:0000313" key="13">
    <source>
        <dbReference type="Proteomes" id="UP000437068"/>
    </source>
</evidence>
<dbReference type="EMBL" id="QXFX01000541">
    <property type="protein sequence ID" value="KAE9111975.1"/>
    <property type="molecule type" value="Genomic_DNA"/>
</dbReference>
<evidence type="ECO:0000313" key="7">
    <source>
        <dbReference type="EMBL" id="KAE9211376.1"/>
    </source>
</evidence>
<evidence type="ECO:0000313" key="15">
    <source>
        <dbReference type="Proteomes" id="UP000440732"/>
    </source>
</evidence>
<evidence type="ECO:0000313" key="2">
    <source>
        <dbReference type="EMBL" id="KAE8938945.1"/>
    </source>
</evidence>
<dbReference type="EMBL" id="QXGA01000772">
    <property type="protein sequence ID" value="KAE9141462.1"/>
    <property type="molecule type" value="Genomic_DNA"/>
</dbReference>
<evidence type="ECO:0000313" key="19">
    <source>
        <dbReference type="Proteomes" id="UP000488956"/>
    </source>
</evidence>
<protein>
    <recommendedName>
        <fullName evidence="20">Secreted protein</fullName>
    </recommendedName>
</protein>
<gene>
    <name evidence="10" type="ORF">PF001_g13443</name>
    <name evidence="9" type="ORF">PF002_g3564</name>
    <name evidence="8" type="ORF">PF004_g9709</name>
    <name evidence="7" type="ORF">PF005_g11027</name>
    <name evidence="6" type="ORF">PF006_g13170</name>
    <name evidence="5" type="ORF">PF007_g11155</name>
    <name evidence="2" type="ORF">PF009_g11193</name>
    <name evidence="4" type="ORF">PF010_g10614</name>
    <name evidence="3" type="ORF">PF011_g9945</name>
</gene>
<comment type="caution">
    <text evidence="10">The sequence shown here is derived from an EMBL/GenBank/DDBJ whole genome shotgun (WGS) entry which is preliminary data.</text>
</comment>
<dbReference type="Proteomes" id="UP000440732">
    <property type="component" value="Unassembled WGS sequence"/>
</dbReference>
<evidence type="ECO:0000313" key="4">
    <source>
        <dbReference type="EMBL" id="KAE9111975.1"/>
    </source>
</evidence>
<dbReference type="Proteomes" id="UP000488956">
    <property type="component" value="Unassembled WGS sequence"/>
</dbReference>
<name>A0A6A4D9S8_9STRA</name>
<evidence type="ECO:0000313" key="9">
    <source>
        <dbReference type="EMBL" id="KAE9252971.1"/>
    </source>
</evidence>
<dbReference type="EMBL" id="QXGF01000523">
    <property type="protein sequence ID" value="KAE8938945.1"/>
    <property type="molecule type" value="Genomic_DNA"/>
</dbReference>
<evidence type="ECO:0000313" key="17">
    <source>
        <dbReference type="Proteomes" id="UP000460718"/>
    </source>
</evidence>
<evidence type="ECO:0000313" key="5">
    <source>
        <dbReference type="EMBL" id="KAE9112291.1"/>
    </source>
</evidence>
<evidence type="ECO:0000313" key="14">
    <source>
        <dbReference type="Proteomes" id="UP000440367"/>
    </source>
</evidence>
<evidence type="ECO:0008006" key="20">
    <source>
        <dbReference type="Google" id="ProtNLM"/>
    </source>
</evidence>
<sequence length="82" mass="9533">MLGGISFAPAITVWWWWCLRVCGLKTWTSKRTEWRRKATRRTCVSCSHPSENVRAGSPFACTSRDYRCFSSVDPHPEPRQRS</sequence>
<reference evidence="11 12" key="1">
    <citation type="submission" date="2018-08" db="EMBL/GenBank/DDBJ databases">
        <title>Genomic investigation of the strawberry pathogen Phytophthora fragariae indicates pathogenicity is determined by transcriptional variation in three key races.</title>
        <authorList>
            <person name="Adams T.M."/>
            <person name="Armitage A.D."/>
            <person name="Sobczyk M.K."/>
            <person name="Bates H.J."/>
            <person name="Dunwell J.M."/>
            <person name="Nellist C.F."/>
            <person name="Harrison R.J."/>
        </authorList>
    </citation>
    <scope>NUCLEOTIDE SEQUENCE [LARGE SCALE GENOMIC DNA]</scope>
    <source>
        <strain evidence="10 13">A4</strain>
        <strain evidence="9 14">BC-1</strain>
        <strain evidence="8 18">BC-23</strain>
        <strain evidence="7 12">NOV-27</strain>
        <strain evidence="6 15">NOV-5</strain>
        <strain evidence="5 16">NOV-71</strain>
        <strain evidence="2 11">NOV-9</strain>
        <strain evidence="4 19">ONT-3</strain>
        <strain evidence="3 17">SCRP245</strain>
    </source>
</reference>
<feature type="chain" id="PRO_5036167365" description="Secreted protein" evidence="1">
    <location>
        <begin position="24"/>
        <end position="82"/>
    </location>
</feature>
<evidence type="ECO:0000313" key="11">
    <source>
        <dbReference type="Proteomes" id="UP000429523"/>
    </source>
</evidence>
<keyword evidence="1" id="KW-0732">Signal</keyword>
<evidence type="ECO:0000313" key="3">
    <source>
        <dbReference type="EMBL" id="KAE9010159.1"/>
    </source>
</evidence>
<dbReference type="AlphaFoldDB" id="A0A6A4D9S8"/>
<evidence type="ECO:0000313" key="16">
    <source>
        <dbReference type="Proteomes" id="UP000441208"/>
    </source>
</evidence>
<keyword evidence="12" id="KW-1185">Reference proteome</keyword>
<accession>A0A6A4D9S8</accession>
<dbReference type="EMBL" id="QXFZ01000550">
    <property type="protein sequence ID" value="KAE9112291.1"/>
    <property type="molecule type" value="Genomic_DNA"/>
</dbReference>